<comment type="similarity">
    <text evidence="8">Belongs to the QueC family.</text>
</comment>
<evidence type="ECO:0000256" key="10">
    <source>
        <dbReference type="ARBA" id="ARBA00047890"/>
    </source>
</evidence>
<dbReference type="Gene3D" id="3.40.50.620">
    <property type="entry name" value="HUPs"/>
    <property type="match status" value="1"/>
</dbReference>
<keyword evidence="4" id="KW-0547">Nucleotide-binding</keyword>
<evidence type="ECO:0000256" key="6">
    <source>
        <dbReference type="ARBA" id="ARBA00022833"/>
    </source>
</evidence>
<sequence>MKRFFVECGVSQPSGSDAIAMDVHGDAKNVNLRIDYISRTMLGNVPDLLIDLLELAAYIYCADQRLGRGSDKLTNFGENWRRSLHFSVPVRQLEIWQNPEVHEVLAGTLGFLSDDSYEFDFRRAETPVQPKELYFPHLIDASAEHDEVALFSGGIDSFAGVVNDVVTLGKSITLVGHYSSSKVRNVQESLIEGLSQKGFDRRISYIPVWVSNQGVSAREFTQRTRSFLFACLGLVVARMSGKDRFSFYENGVISINPPLAGDVIGGRATRTTHPKVLRGLEALFSILLDHQIEIQTPLHWLTKKEVTQKIKEADMSDMLGQTVSCTRPRIWTERQKHCGVCSQCIDRRFAVLAAGMEDHEPSSNYMRDLLLGDRSADDDLRMALSYVSFFQKVAATPKERFLVDFPEVVSALDQFPGLSPDDAGERIYNLFQRHAKAVEDVITAAISEHGARLYRNELPSGSLLATCFSRGHVEAAPAPDYDAQAKAFIDRLSSPILDFAFDEAAKRVLFHGGHHLDGANFRVVAALIENFREAKRQRADVPFFPATELADRLGVSDQSMRQQLGRLRKTLEPLTVTLGIPLDQDSFVQTKERAGYRLNPEWREVSVGDIRVKGEVTSQA</sequence>
<organism evidence="11 12">
    <name type="scientific">Aquamicrobium defluvii</name>
    <dbReference type="NCBI Taxonomy" id="69279"/>
    <lineage>
        <taxon>Bacteria</taxon>
        <taxon>Pseudomonadati</taxon>
        <taxon>Pseudomonadota</taxon>
        <taxon>Alphaproteobacteria</taxon>
        <taxon>Hyphomicrobiales</taxon>
        <taxon>Phyllobacteriaceae</taxon>
        <taxon>Aquamicrobium</taxon>
    </lineage>
</organism>
<dbReference type="EC" id="6.3.4.20" evidence="9"/>
<evidence type="ECO:0000256" key="5">
    <source>
        <dbReference type="ARBA" id="ARBA00022785"/>
    </source>
</evidence>
<dbReference type="GO" id="GO:0005524">
    <property type="term" value="F:ATP binding"/>
    <property type="evidence" value="ECO:0007669"/>
    <property type="project" value="UniProtKB-KW"/>
</dbReference>
<comment type="catalytic activity">
    <reaction evidence="10">
        <text>7-carboxy-7-carbaguanine + NH4(+) + 2 ATP = 7-cyano-7-carbaguanine + 2 AMP + 2 diphosphate + 2 H(+)</text>
        <dbReference type="Rhea" id="RHEA:27982"/>
        <dbReference type="ChEBI" id="CHEBI:15378"/>
        <dbReference type="ChEBI" id="CHEBI:28938"/>
        <dbReference type="ChEBI" id="CHEBI:30616"/>
        <dbReference type="ChEBI" id="CHEBI:33019"/>
        <dbReference type="ChEBI" id="CHEBI:45075"/>
        <dbReference type="ChEBI" id="CHEBI:61036"/>
        <dbReference type="ChEBI" id="CHEBI:456215"/>
        <dbReference type="EC" id="6.3.4.20"/>
    </reaction>
</comment>
<evidence type="ECO:0000256" key="4">
    <source>
        <dbReference type="ARBA" id="ARBA00022741"/>
    </source>
</evidence>
<dbReference type="RefSeq" id="WP_133675961.1">
    <property type="nucleotide sequence ID" value="NZ_SNZF01000031.1"/>
</dbReference>
<evidence type="ECO:0000256" key="1">
    <source>
        <dbReference type="ARBA" id="ARBA00005061"/>
    </source>
</evidence>
<name>A0A4V3DJW8_9HYPH</name>
<evidence type="ECO:0000256" key="2">
    <source>
        <dbReference type="ARBA" id="ARBA00022598"/>
    </source>
</evidence>
<evidence type="ECO:0000256" key="9">
    <source>
        <dbReference type="ARBA" id="ARBA00039149"/>
    </source>
</evidence>
<evidence type="ECO:0000313" key="11">
    <source>
        <dbReference type="EMBL" id="TDR31777.1"/>
    </source>
</evidence>
<keyword evidence="7" id="KW-0067">ATP-binding</keyword>
<keyword evidence="12" id="KW-1185">Reference proteome</keyword>
<dbReference type="PANTHER" id="PTHR42914:SF1">
    <property type="entry name" value="7-CYANO-7-DEAZAGUANINE SYNTHASE"/>
    <property type="match status" value="1"/>
</dbReference>
<dbReference type="InterPro" id="IPR014729">
    <property type="entry name" value="Rossmann-like_a/b/a_fold"/>
</dbReference>
<comment type="caution">
    <text evidence="11">The sequence shown here is derived from an EMBL/GenBank/DDBJ whole genome shotgun (WGS) entry which is preliminary data.</text>
</comment>
<dbReference type="SUPFAM" id="SSF52402">
    <property type="entry name" value="Adenine nucleotide alpha hydrolases-like"/>
    <property type="match status" value="1"/>
</dbReference>
<dbReference type="GO" id="GO:0046872">
    <property type="term" value="F:metal ion binding"/>
    <property type="evidence" value="ECO:0007669"/>
    <property type="project" value="UniProtKB-KW"/>
</dbReference>
<evidence type="ECO:0000256" key="3">
    <source>
        <dbReference type="ARBA" id="ARBA00022723"/>
    </source>
</evidence>
<evidence type="ECO:0000256" key="8">
    <source>
        <dbReference type="ARBA" id="ARBA00037993"/>
    </source>
</evidence>
<comment type="pathway">
    <text evidence="1">Purine metabolism; 7-cyano-7-deazaguanine biosynthesis.</text>
</comment>
<proteinExistence type="inferred from homology"/>
<dbReference type="EMBL" id="SNZF01000031">
    <property type="protein sequence ID" value="TDR31777.1"/>
    <property type="molecule type" value="Genomic_DNA"/>
</dbReference>
<evidence type="ECO:0000313" key="12">
    <source>
        <dbReference type="Proteomes" id="UP000294958"/>
    </source>
</evidence>
<gene>
    <name evidence="11" type="ORF">DES43_13147</name>
</gene>
<dbReference type="InterPro" id="IPR018317">
    <property type="entry name" value="QueC"/>
</dbReference>
<protein>
    <recommendedName>
        <fullName evidence="9">7-cyano-7-deazaguanine synthase</fullName>
        <ecNumber evidence="9">6.3.4.20</ecNumber>
    </recommendedName>
</protein>
<dbReference type="AlphaFoldDB" id="A0A4V3DJW8"/>
<evidence type="ECO:0000256" key="7">
    <source>
        <dbReference type="ARBA" id="ARBA00022840"/>
    </source>
</evidence>
<keyword evidence="6" id="KW-0862">Zinc</keyword>
<dbReference type="PANTHER" id="PTHR42914">
    <property type="entry name" value="7-CYANO-7-DEAZAGUANINE SYNTHASE"/>
    <property type="match status" value="1"/>
</dbReference>
<keyword evidence="3" id="KW-0479">Metal-binding</keyword>
<keyword evidence="5" id="KW-0671">Queuosine biosynthesis</keyword>
<accession>A0A4V3DJW8</accession>
<dbReference type="Pfam" id="PF06508">
    <property type="entry name" value="QueC"/>
    <property type="match status" value="1"/>
</dbReference>
<dbReference type="GO" id="GO:0008616">
    <property type="term" value="P:tRNA queuosine(34) biosynthetic process"/>
    <property type="evidence" value="ECO:0007669"/>
    <property type="project" value="UniProtKB-KW"/>
</dbReference>
<dbReference type="OrthoDB" id="9789567at2"/>
<reference evidence="11 12" key="1">
    <citation type="submission" date="2019-03" db="EMBL/GenBank/DDBJ databases">
        <title>Genomic Encyclopedia of Type Strains, Phase IV (KMG-IV): sequencing the most valuable type-strain genomes for metagenomic binning, comparative biology and taxonomic classification.</title>
        <authorList>
            <person name="Goeker M."/>
        </authorList>
    </citation>
    <scope>NUCLEOTIDE SEQUENCE [LARGE SCALE GENOMIC DNA]</scope>
    <source>
        <strain evidence="11 12">DSM 11603</strain>
    </source>
</reference>
<dbReference type="GO" id="GO:0016874">
    <property type="term" value="F:ligase activity"/>
    <property type="evidence" value="ECO:0007669"/>
    <property type="project" value="UniProtKB-KW"/>
</dbReference>
<keyword evidence="2" id="KW-0436">Ligase</keyword>
<dbReference type="Proteomes" id="UP000294958">
    <property type="component" value="Unassembled WGS sequence"/>
</dbReference>